<keyword evidence="3" id="KW-1185">Reference proteome</keyword>
<feature type="compositionally biased region" description="Basic residues" evidence="1">
    <location>
        <begin position="69"/>
        <end position="82"/>
    </location>
</feature>
<sequence>MTTSAIDAVDHSGNLVDRSETAMGTSDEAHLVLGGRGHDTDLFVPDSAPDVAAGFHTDRHADDPARPPARGRSRHQHRRRPQRLAGPAVARRGSRLPVAALDVNLSNVASIRLPRRSPATELLAAAD</sequence>
<accession>A0A7C9RXC6</accession>
<gene>
    <name evidence="2" type="ORF">G7043_34800</name>
</gene>
<proteinExistence type="predicted"/>
<feature type="region of interest" description="Disordered" evidence="1">
    <location>
        <begin position="46"/>
        <end position="96"/>
    </location>
</feature>
<name>A0A7C9RXC6_9PSEU</name>
<evidence type="ECO:0000256" key="1">
    <source>
        <dbReference type="SAM" id="MobiDB-lite"/>
    </source>
</evidence>
<protein>
    <submittedName>
        <fullName evidence="2">Uncharacterized protein</fullName>
    </submittedName>
</protein>
<evidence type="ECO:0000313" key="3">
    <source>
        <dbReference type="Proteomes" id="UP000481360"/>
    </source>
</evidence>
<dbReference type="EMBL" id="JAAMPJ010000011">
    <property type="protein sequence ID" value="NGY64103.1"/>
    <property type="molecule type" value="Genomic_DNA"/>
</dbReference>
<reference evidence="2 3" key="1">
    <citation type="submission" date="2020-03" db="EMBL/GenBank/DDBJ databases">
        <title>Isolation and identification of active actinomycetes.</title>
        <authorList>
            <person name="Sun X."/>
        </authorList>
    </citation>
    <scope>NUCLEOTIDE SEQUENCE [LARGE SCALE GENOMIC DNA]</scope>
    <source>
        <strain evidence="2 3">NEAU-D13</strain>
    </source>
</reference>
<feature type="compositionally biased region" description="Basic and acidic residues" evidence="1">
    <location>
        <begin position="56"/>
        <end position="65"/>
    </location>
</feature>
<evidence type="ECO:0000313" key="2">
    <source>
        <dbReference type="EMBL" id="NGY64103.1"/>
    </source>
</evidence>
<comment type="caution">
    <text evidence="2">The sequence shown here is derived from an EMBL/GenBank/DDBJ whole genome shotgun (WGS) entry which is preliminary data.</text>
</comment>
<dbReference type="RefSeq" id="WP_166052892.1">
    <property type="nucleotide sequence ID" value="NZ_JAAMPJ010000011.1"/>
</dbReference>
<organism evidence="2 3">
    <name type="scientific">Lentzea alba</name>
    <dbReference type="NCBI Taxonomy" id="2714351"/>
    <lineage>
        <taxon>Bacteria</taxon>
        <taxon>Bacillati</taxon>
        <taxon>Actinomycetota</taxon>
        <taxon>Actinomycetes</taxon>
        <taxon>Pseudonocardiales</taxon>
        <taxon>Pseudonocardiaceae</taxon>
        <taxon>Lentzea</taxon>
    </lineage>
</organism>
<dbReference type="Proteomes" id="UP000481360">
    <property type="component" value="Unassembled WGS sequence"/>
</dbReference>
<dbReference type="AlphaFoldDB" id="A0A7C9RXC6"/>